<evidence type="ECO:0000256" key="3">
    <source>
        <dbReference type="ARBA" id="ARBA00022692"/>
    </source>
</evidence>
<keyword evidence="6" id="KW-0808">Transferase</keyword>
<evidence type="ECO:0000256" key="5">
    <source>
        <dbReference type="ARBA" id="ARBA00023136"/>
    </source>
</evidence>
<keyword evidence="8" id="KW-1185">Reference proteome</keyword>
<dbReference type="Pfam" id="PF03706">
    <property type="entry name" value="LPG_synthase_TM"/>
    <property type="match status" value="1"/>
</dbReference>
<accession>A0A9Q4B5G7</accession>
<feature type="transmembrane region" description="Helical" evidence="6">
    <location>
        <begin position="228"/>
        <end position="245"/>
    </location>
</feature>
<dbReference type="GO" id="GO:0050071">
    <property type="term" value="F:phosphatidylglycerol lysyltransferase activity"/>
    <property type="evidence" value="ECO:0007669"/>
    <property type="project" value="UniProtKB-EC"/>
</dbReference>
<keyword evidence="6" id="KW-0046">Antibiotic resistance</keyword>
<proteinExistence type="inferred from homology"/>
<evidence type="ECO:0000256" key="4">
    <source>
        <dbReference type="ARBA" id="ARBA00022989"/>
    </source>
</evidence>
<feature type="transmembrane region" description="Helical" evidence="6">
    <location>
        <begin position="153"/>
        <end position="177"/>
    </location>
</feature>
<keyword evidence="3 6" id="KW-0812">Transmembrane</keyword>
<dbReference type="InterPro" id="IPR022791">
    <property type="entry name" value="L-PG_synthase/AglD"/>
</dbReference>
<organism evidence="7 8">
    <name type="scientific">Salipaludibacillus agaradhaerens</name>
    <name type="common">Bacillus agaradhaerens</name>
    <dbReference type="NCBI Taxonomy" id="76935"/>
    <lineage>
        <taxon>Bacteria</taxon>
        <taxon>Bacillati</taxon>
        <taxon>Bacillota</taxon>
        <taxon>Bacilli</taxon>
        <taxon>Bacillales</taxon>
        <taxon>Bacillaceae</taxon>
    </lineage>
</organism>
<dbReference type="NCBIfam" id="TIGR00374">
    <property type="entry name" value="flippase-like domain"/>
    <property type="match status" value="1"/>
</dbReference>
<dbReference type="GO" id="GO:0005886">
    <property type="term" value="C:plasma membrane"/>
    <property type="evidence" value="ECO:0007669"/>
    <property type="project" value="UniProtKB-SubCell"/>
</dbReference>
<comment type="caution">
    <text evidence="7">The sequence shown here is derived from an EMBL/GenBank/DDBJ whole genome shotgun (WGS) entry which is preliminary data.</text>
</comment>
<evidence type="ECO:0000256" key="2">
    <source>
        <dbReference type="ARBA" id="ARBA00022475"/>
    </source>
</evidence>
<feature type="transmembrane region" description="Helical" evidence="6">
    <location>
        <begin position="198"/>
        <end position="222"/>
    </location>
</feature>
<dbReference type="AlphaFoldDB" id="A0A9Q4B5G7"/>
<dbReference type="GO" id="GO:0006629">
    <property type="term" value="P:lipid metabolic process"/>
    <property type="evidence" value="ECO:0007669"/>
    <property type="project" value="UniProtKB-KW"/>
</dbReference>
<feature type="transmembrane region" description="Helical" evidence="6">
    <location>
        <begin position="120"/>
        <end position="141"/>
    </location>
</feature>
<feature type="transmembrane region" description="Helical" evidence="6">
    <location>
        <begin position="5"/>
        <end position="23"/>
    </location>
</feature>
<keyword evidence="6" id="KW-0443">Lipid metabolism</keyword>
<comment type="catalytic activity">
    <reaction evidence="6">
        <text>L-lysyl-tRNA(Lys) + a 1,2-diacyl-sn-glycero-3-phospho-(1'-sn-glycerol) = a 1,2-diacyl-sn-glycero-3-phospho-1'-(3'-O-L-lysyl)-sn-glycerol + tRNA(Lys)</text>
        <dbReference type="Rhea" id="RHEA:10668"/>
        <dbReference type="Rhea" id="RHEA-COMP:9696"/>
        <dbReference type="Rhea" id="RHEA-COMP:9697"/>
        <dbReference type="ChEBI" id="CHEBI:64716"/>
        <dbReference type="ChEBI" id="CHEBI:75792"/>
        <dbReference type="ChEBI" id="CHEBI:78442"/>
        <dbReference type="ChEBI" id="CHEBI:78529"/>
        <dbReference type="EC" id="2.3.2.3"/>
    </reaction>
</comment>
<dbReference type="Proteomes" id="UP001057753">
    <property type="component" value="Unassembled WGS sequence"/>
</dbReference>
<comment type="similarity">
    <text evidence="6">Belongs to the LPG synthase family.</text>
</comment>
<comment type="function">
    <text evidence="6">Catalyzes the transfer of a lysyl group from L-lysyl-tRNA(Lys) to membrane-bound phosphatidylglycerol (PG), which produces lysylphosphatidylglycerol (LPG), a major component of the bacterial membrane with a positive net charge. LPG synthesis contributes to bacterial virulence as it is involved in the resistance mechanism against cationic antimicrobial peptides (CAMP) produces by the host's immune system (defensins, cathelicidins) and by the competing microorganisms.</text>
</comment>
<keyword evidence="2" id="KW-1003">Cell membrane</keyword>
<dbReference type="EC" id="2.3.2.3" evidence="6"/>
<evidence type="ECO:0000256" key="6">
    <source>
        <dbReference type="RuleBase" id="RU363042"/>
    </source>
</evidence>
<name>A0A9Q4B5G7_SALAG</name>
<keyword evidence="4 6" id="KW-1133">Transmembrane helix</keyword>
<dbReference type="PANTHER" id="PTHR39087">
    <property type="entry name" value="UPF0104 MEMBRANE PROTEIN MJ1595"/>
    <property type="match status" value="1"/>
</dbReference>
<dbReference type="RefSeq" id="WP_257823088.1">
    <property type="nucleotide sequence ID" value="NZ_JABXYM010000002.1"/>
</dbReference>
<dbReference type="GO" id="GO:0046677">
    <property type="term" value="P:response to antibiotic"/>
    <property type="evidence" value="ECO:0007669"/>
    <property type="project" value="UniProtKB-KW"/>
</dbReference>
<evidence type="ECO:0000313" key="7">
    <source>
        <dbReference type="EMBL" id="MCR6098698.1"/>
    </source>
</evidence>
<sequence length="314" mass="34953">MKRILIIAIIIGICLYIFSSFAWRNWWEALSHVSVTGLLCLLFLQFLSFCLMAWQWKRLLKPHCEMTLKELLKLLLMCAFIEGITPSAKLGSEAFKGVYFKQHCGVSFTRAMVLITLQKSISFIAFCPLIILSVYMVFAQLNQYFKDVTLSVMNGLLICLISLAVLTGVGVFLWKGVLKTRFKESIQKELTLIETKEVFIQSGLSIVIWLLFPLKGAILAAILPFDLSFINIVAIVVISYGMALLPLTPGGIGTFEVTMVTFMTGLGVPLEEAGIFAILFRFITFWIGVGAGATVSAYSLKPLQAHTLKRGKAK</sequence>
<keyword evidence="5 6" id="KW-0472">Membrane</keyword>
<dbReference type="PANTHER" id="PTHR39087:SF2">
    <property type="entry name" value="UPF0104 MEMBRANE PROTEIN MJ1595"/>
    <property type="match status" value="1"/>
</dbReference>
<reference evidence="7" key="1">
    <citation type="submission" date="2020-06" db="EMBL/GenBank/DDBJ databases">
        <title>Insight into the genomes of haloalkaliphilic bacilli from Kenyan soda lakes.</title>
        <authorList>
            <person name="Mwirichia R."/>
            <person name="Villamizar G.C."/>
            <person name="Poehlein A."/>
            <person name="Mugweru J."/>
            <person name="Kipnyargis A."/>
            <person name="Kiplimo D."/>
            <person name="Orwa P."/>
            <person name="Daniel R."/>
        </authorList>
    </citation>
    <scope>NUCLEOTIDE SEQUENCE</scope>
    <source>
        <strain evidence="7">B1096_S55</strain>
    </source>
</reference>
<evidence type="ECO:0000313" key="8">
    <source>
        <dbReference type="Proteomes" id="UP001057753"/>
    </source>
</evidence>
<protein>
    <recommendedName>
        <fullName evidence="6">Phosphatidylglycerol lysyltransferase</fullName>
        <ecNumber evidence="6">2.3.2.3</ecNumber>
    </recommendedName>
    <alternativeName>
        <fullName evidence="6">Lysylphosphatidylglycerol synthase</fullName>
    </alternativeName>
</protein>
<evidence type="ECO:0000256" key="1">
    <source>
        <dbReference type="ARBA" id="ARBA00004651"/>
    </source>
</evidence>
<gene>
    <name evidence="6" type="primary">mprF</name>
    <name evidence="7" type="ORF">HXA33_19500</name>
</gene>
<feature type="transmembrane region" description="Helical" evidence="6">
    <location>
        <begin position="276"/>
        <end position="300"/>
    </location>
</feature>
<comment type="subcellular location">
    <subcellularLocation>
        <location evidence="1 6">Cell membrane</location>
        <topology evidence="1 6">Multi-pass membrane protein</topology>
    </subcellularLocation>
</comment>
<dbReference type="EMBL" id="JABXYM010000002">
    <property type="protein sequence ID" value="MCR6098698.1"/>
    <property type="molecule type" value="Genomic_DNA"/>
</dbReference>
<feature type="transmembrane region" description="Helical" evidence="6">
    <location>
        <begin position="29"/>
        <end position="54"/>
    </location>
</feature>